<feature type="region of interest" description="Disordered" evidence="1">
    <location>
        <begin position="628"/>
        <end position="680"/>
    </location>
</feature>
<evidence type="ECO:0000256" key="1">
    <source>
        <dbReference type="SAM" id="MobiDB-lite"/>
    </source>
</evidence>
<gene>
    <name evidence="3" type="primary">Aste57867_23939</name>
    <name evidence="2" type="ORF">As57867_023866</name>
    <name evidence="3" type="ORF">ASTE57867_23939</name>
</gene>
<dbReference type="EMBL" id="CAADRA010007354">
    <property type="protein sequence ID" value="VFU00582.1"/>
    <property type="molecule type" value="Genomic_DNA"/>
</dbReference>
<feature type="region of interest" description="Disordered" evidence="1">
    <location>
        <begin position="21"/>
        <end position="42"/>
    </location>
</feature>
<sequence>MVQARQVERFRVLQAHHSFSTWDHKRENTQRPTKGPLIRATPSPLKARMPFLAPLNDDENVNLQEEMSAHLDRSYLHADVVPLMEEDSHPFPDVDPDLQRDVSKDALRLGFPYQQNDHVEDPGDVIRQETRHVATVKAERVLSFFRRSLNERESNNIFRKVSLYSSNLKPNKGSVNKFFTSLETILAKDHSSLYWYTRAYLCGKDSEQGEMDRMSLMHPSHPLYDDLCGVILVHCRRAVATTYIRHTQRYATLPTVKRQLKAILEAKKWTDMEMYCGLGNMAKTPRMPFADDDEDDDNDGDDGDDGDDESDDEMDREWMEANLETDLVDFHKELDMAKATIAAMREAGSLDHLEMEKLLSIMVAFVKNAKVNRHILRGILADIPHATPTHSDAQIDAWTSCLVPFLSSDLATLDSIKAFPTYMDDRLQYKQRHDGLLRVLLEARMRTSHIYIRGLDHEVLDRSLEQKSDETRRDLLTTALNFATILDDRSFHTFYRRFVRHKLAWRSNFDDSETIFLDDVKRALPKLPTEVTDTLIQSLRRMHRDLTLEALSVCRLRVLKRDRLVRTTAMLSGDDDALLTVDAWHPQRTVFYSNLSNDTTAETVLHSFQKIGAIRNLWLFKEPKNRGVPVEAPADMTKKEEKRGRKKKVDDDAADDDDDDTDHADDDDDDEGKKGPKQHFVVASDRRSDFDCVIEFESDEAIAKALHPALKIFGVMLGETEKRPVFASPPAGRSTLCIHSIPFCTQIKDVHAHLQAALGPDLTITLGDNALPDLFVTKGVIEIELPSYEHAATVVDRLRAYLDAMPDPKVYPRVAKKKESASTRTYKHGTTKKRHYVKKQKEDEEEFNRVPTVHLVYEEGVKSEAYRPFEVSWTRMPRRFNK</sequence>
<feature type="region of interest" description="Disordered" evidence="1">
    <location>
        <begin position="815"/>
        <end position="843"/>
    </location>
</feature>
<reference evidence="3 4" key="1">
    <citation type="submission" date="2019-03" db="EMBL/GenBank/DDBJ databases">
        <authorList>
            <person name="Gaulin E."/>
            <person name="Dumas B."/>
        </authorList>
    </citation>
    <scope>NUCLEOTIDE SEQUENCE [LARGE SCALE GENOMIC DNA]</scope>
    <source>
        <strain evidence="3">CBS 568.67</strain>
    </source>
</reference>
<name>A0A485LTG2_9STRA</name>
<dbReference type="AlphaFoldDB" id="A0A485LTG2"/>
<feature type="compositionally biased region" description="Basic and acidic residues" evidence="1">
    <location>
        <begin position="636"/>
        <end position="651"/>
    </location>
</feature>
<organism evidence="3 4">
    <name type="scientific">Aphanomyces stellatus</name>
    <dbReference type="NCBI Taxonomy" id="120398"/>
    <lineage>
        <taxon>Eukaryota</taxon>
        <taxon>Sar</taxon>
        <taxon>Stramenopiles</taxon>
        <taxon>Oomycota</taxon>
        <taxon>Saprolegniomycetes</taxon>
        <taxon>Saprolegniales</taxon>
        <taxon>Verrucalvaceae</taxon>
        <taxon>Aphanomyces</taxon>
    </lineage>
</organism>
<proteinExistence type="predicted"/>
<accession>A0A485LTG2</accession>
<dbReference type="OrthoDB" id="66414at2759"/>
<feature type="compositionally biased region" description="Basic residues" evidence="1">
    <location>
        <begin position="825"/>
        <end position="838"/>
    </location>
</feature>
<evidence type="ECO:0000313" key="2">
    <source>
        <dbReference type="EMBL" id="KAF0684018.1"/>
    </source>
</evidence>
<dbReference type="InterPro" id="IPR012677">
    <property type="entry name" value="Nucleotide-bd_a/b_plait_sf"/>
</dbReference>
<dbReference type="Gene3D" id="3.30.70.330">
    <property type="match status" value="1"/>
</dbReference>
<feature type="compositionally biased region" description="Acidic residues" evidence="1">
    <location>
        <begin position="290"/>
        <end position="314"/>
    </location>
</feature>
<dbReference type="EMBL" id="VJMH01007328">
    <property type="protein sequence ID" value="KAF0684018.1"/>
    <property type="molecule type" value="Genomic_DNA"/>
</dbReference>
<dbReference type="Proteomes" id="UP000332933">
    <property type="component" value="Unassembled WGS sequence"/>
</dbReference>
<evidence type="ECO:0000313" key="3">
    <source>
        <dbReference type="EMBL" id="VFU00582.1"/>
    </source>
</evidence>
<feature type="region of interest" description="Disordered" evidence="1">
    <location>
        <begin position="285"/>
        <end position="314"/>
    </location>
</feature>
<feature type="compositionally biased region" description="Acidic residues" evidence="1">
    <location>
        <begin position="652"/>
        <end position="670"/>
    </location>
</feature>
<keyword evidence="4" id="KW-1185">Reference proteome</keyword>
<protein>
    <submittedName>
        <fullName evidence="3">Aste57867_23939 protein</fullName>
    </submittedName>
</protein>
<reference evidence="2" key="2">
    <citation type="submission" date="2019-06" db="EMBL/GenBank/DDBJ databases">
        <title>Genomics analysis of Aphanomyces spp. identifies a new class of oomycete effector associated with host adaptation.</title>
        <authorList>
            <person name="Gaulin E."/>
        </authorList>
    </citation>
    <scope>NUCLEOTIDE SEQUENCE</scope>
    <source>
        <strain evidence="2">CBS 578.67</strain>
    </source>
</reference>
<evidence type="ECO:0000313" key="4">
    <source>
        <dbReference type="Proteomes" id="UP000332933"/>
    </source>
</evidence>